<dbReference type="SUPFAM" id="SSF50494">
    <property type="entry name" value="Trypsin-like serine proteases"/>
    <property type="match status" value="1"/>
</dbReference>
<evidence type="ECO:0000313" key="4">
    <source>
        <dbReference type="Proteomes" id="UP000031246"/>
    </source>
</evidence>
<dbReference type="PANTHER" id="PTHR34047:SF8">
    <property type="entry name" value="PROTEIN YKFC"/>
    <property type="match status" value="1"/>
</dbReference>
<dbReference type="AlphaFoldDB" id="A0A0C1FWG3"/>
<protein>
    <recommendedName>
        <fullName evidence="2">Reverse transcriptase domain-containing protein</fullName>
    </recommendedName>
</protein>
<dbReference type="InterPro" id="IPR051083">
    <property type="entry name" value="GrpII_Intron_Splice-Mob/Def"/>
</dbReference>
<dbReference type="Proteomes" id="UP000031246">
    <property type="component" value="Unassembled WGS sequence"/>
</dbReference>
<dbReference type="InterPro" id="IPR009003">
    <property type="entry name" value="Peptidase_S1_PA"/>
</dbReference>
<dbReference type="InterPro" id="IPR043502">
    <property type="entry name" value="DNA/RNA_pol_sf"/>
</dbReference>
<evidence type="ECO:0000256" key="1">
    <source>
        <dbReference type="ARBA" id="ARBA00034120"/>
    </source>
</evidence>
<dbReference type="Pfam" id="PF00078">
    <property type="entry name" value="RVT_1"/>
    <property type="match status" value="1"/>
</dbReference>
<comment type="caution">
    <text evidence="3">The sequence shown here is derived from an EMBL/GenBank/DDBJ whole genome shotgun (WGS) entry which is preliminary data.</text>
</comment>
<dbReference type="SUPFAM" id="SSF56672">
    <property type="entry name" value="DNA/RNA polymerases"/>
    <property type="match status" value="1"/>
</dbReference>
<dbReference type="CDD" id="cd01646">
    <property type="entry name" value="RT_Bac_retron_I"/>
    <property type="match status" value="1"/>
</dbReference>
<dbReference type="PANTHER" id="PTHR34047">
    <property type="entry name" value="NUCLEAR INTRON MATURASE 1, MITOCHONDRIAL-RELATED"/>
    <property type="match status" value="1"/>
</dbReference>
<comment type="similarity">
    <text evidence="1">Belongs to the bacterial reverse transcriptase family.</text>
</comment>
<name>A0A0C1FWG3_9SPHI</name>
<keyword evidence="4" id="KW-1185">Reference proteome</keyword>
<evidence type="ECO:0000313" key="3">
    <source>
        <dbReference type="EMBL" id="KIA96178.1"/>
    </source>
</evidence>
<dbReference type="OrthoDB" id="9780724at2"/>
<sequence>MATVLDNLRGCGIKICTVVAGVKVCGSGILYLTSNLESYNYVLTAKHIFQEDSKTPYSEAKLGHIEVLYSDKKGFQRLEWIKNKQIKEKLLLFDQDLVILKVNKNPKVTFRQILVSDELRDSDVDFFAWGIFAANEDELQRFDFQRNDSLAKRYRLHGPVEYSWLKGLSGAGLFSQSRSTLFGVITRYPNTEFQNATVDLVDISFAEINVRLKDSGLVELTTESSHFKREIKSEVVDIHQAFINDTCVDLELARKRLSTDIGDDWFHDPLKYIDLLNQDYLFAQFEEYFNNKEYQASQAETFYVPKKKFTLRLALISPFIDRIMYMACVGTLAPKLDNAQIANVFSARYNFYDPGNLILNGVEQWRKLQYHLHEVAEQKDQDEKYLYNCVIEIDLLNFFDNISKDLLHSKILRICETDNELKAAEMLKMILSKVTDKKVGLPQNSDASALLASFYLNQVDIFMQHHAPEYYRFMDDIKIFCKDKYEARKILQTFEFELRRCYLSVNSQKTEIFTFNDKPGKVVLQPGEKRRGDFKGAFDLTAAKIAKYRRSNNAQYKNEAFHSSIELLTNNLHVHSDQRDDAAKKMNFALNTIAMLAYRGLEESSFNNIVISAIEKACAELVDRPWITTELCKVLSLMPTEIVEEHILRHLLPIVLDEKYNTYAFQVYQIWMLLAKHKINIPKLKTYAVRCIEKNDDTNKAVIAAMVIYMCSVDMEYRRVILRKYEEGFTHGYFQNRIALVALRSFRPEIVLGKTDPSLAKSHEFSHKKKDRDLVFVRGFDEFDNANGETSEQLYSL</sequence>
<accession>A0A0C1FWG3</accession>
<dbReference type="InterPro" id="IPR000477">
    <property type="entry name" value="RT_dom"/>
</dbReference>
<organism evidence="3 4">
    <name type="scientific">Pedobacter kyungheensis</name>
    <dbReference type="NCBI Taxonomy" id="1069985"/>
    <lineage>
        <taxon>Bacteria</taxon>
        <taxon>Pseudomonadati</taxon>
        <taxon>Bacteroidota</taxon>
        <taxon>Sphingobacteriia</taxon>
        <taxon>Sphingobacteriales</taxon>
        <taxon>Sphingobacteriaceae</taxon>
        <taxon>Pedobacter</taxon>
    </lineage>
</organism>
<feature type="domain" description="Reverse transcriptase" evidence="2">
    <location>
        <begin position="285"/>
        <end position="539"/>
    </location>
</feature>
<evidence type="ECO:0000259" key="2">
    <source>
        <dbReference type="PROSITE" id="PS50878"/>
    </source>
</evidence>
<gene>
    <name evidence="3" type="ORF">OC25_03580</name>
</gene>
<dbReference type="EMBL" id="JSYN01000003">
    <property type="protein sequence ID" value="KIA96178.1"/>
    <property type="molecule type" value="Genomic_DNA"/>
</dbReference>
<dbReference type="RefSeq" id="WP_039471854.1">
    <property type="nucleotide sequence ID" value="NZ_JSYN01000003.1"/>
</dbReference>
<proteinExistence type="inferred from homology"/>
<dbReference type="PROSITE" id="PS50878">
    <property type="entry name" value="RT_POL"/>
    <property type="match status" value="1"/>
</dbReference>
<reference evidence="3 4" key="1">
    <citation type="submission" date="2014-10" db="EMBL/GenBank/DDBJ databases">
        <title>Pedobacter Kyungheensis.</title>
        <authorList>
            <person name="Anderson B.M."/>
            <person name="Newman J.D."/>
        </authorList>
    </citation>
    <scope>NUCLEOTIDE SEQUENCE [LARGE SCALE GENOMIC DNA]</scope>
    <source>
        <strain evidence="3 4">KACC 16221</strain>
    </source>
</reference>